<dbReference type="Gene3D" id="3.40.50.1820">
    <property type="entry name" value="alpha/beta hydrolase"/>
    <property type="match status" value="1"/>
</dbReference>
<dbReference type="PANTHER" id="PTHR43329">
    <property type="entry name" value="EPOXIDE HYDROLASE"/>
    <property type="match status" value="1"/>
</dbReference>
<dbReference type="EMBL" id="ATDN01000007">
    <property type="protein sequence ID" value="RWA21946.1"/>
    <property type="molecule type" value="Genomic_DNA"/>
</dbReference>
<dbReference type="InterPro" id="IPR029058">
    <property type="entry name" value="AB_hydrolase_fold"/>
</dbReference>
<evidence type="ECO:0000256" key="1">
    <source>
        <dbReference type="ARBA" id="ARBA00022801"/>
    </source>
</evidence>
<dbReference type="AlphaFoldDB" id="A0A439DX86"/>
<dbReference type="Pfam" id="PF00561">
    <property type="entry name" value="Abhydrolase_1"/>
    <property type="match status" value="1"/>
</dbReference>
<comment type="caution">
    <text evidence="3">The sequence shown here is derived from an EMBL/GenBank/DDBJ whole genome shotgun (WGS) entry which is preliminary data.</text>
</comment>
<organism evidence="3 4">
    <name type="scientific">Mycolicibacterium elephantis DSM 44368</name>
    <dbReference type="NCBI Taxonomy" id="1335622"/>
    <lineage>
        <taxon>Bacteria</taxon>
        <taxon>Bacillati</taxon>
        <taxon>Actinomycetota</taxon>
        <taxon>Actinomycetes</taxon>
        <taxon>Mycobacteriales</taxon>
        <taxon>Mycobacteriaceae</taxon>
        <taxon>Mycolicibacterium</taxon>
    </lineage>
</organism>
<gene>
    <name evidence="3" type="ORF">MELE44368_14745</name>
</gene>
<evidence type="ECO:0000313" key="3">
    <source>
        <dbReference type="EMBL" id="RWA21946.1"/>
    </source>
</evidence>
<keyword evidence="1 3" id="KW-0378">Hydrolase</keyword>
<name>A0A439DX86_9MYCO</name>
<accession>A0A439DX86</accession>
<proteinExistence type="predicted"/>
<dbReference type="Proteomes" id="UP000287177">
    <property type="component" value="Unassembled WGS sequence"/>
</dbReference>
<sequence length="361" mass="40169">MSQMSQMSQMSPTHRLLDCRGTRIHAVEQGEGPLVVLVHGFPESWYSWRHQIPALAGAGYRVVAIDQRGYGRSSKYRVQKAYRIKELVGDIVGVLDAYGEKQAVVVGHDWGAPVAWTFAWLHPDRCRGVVGISVPFAGRGVIGLPGSPFGERRPKDYHLELAGPGKIWYQDYFGEQDAIIAEIEEDLRGWLLGLTYTVSGQGMIAATQAAVAAGVDLASMDPIEVIRSGPLCLPEGARLKDAFIYPETMPEWFTDADLDFYTKEFERSGFGGPLSFYHNIDNDWCDLAEQEGTPLTPPALFIGGQYDVGTTWGAEAVERAHEVMPNYCGTHMIDDVGHWIQQEEPKETNRLLLEFLTGLHW</sequence>
<dbReference type="SUPFAM" id="SSF53474">
    <property type="entry name" value="alpha/beta-Hydrolases"/>
    <property type="match status" value="1"/>
</dbReference>
<dbReference type="PRINTS" id="PR00111">
    <property type="entry name" value="ABHYDROLASE"/>
</dbReference>
<reference evidence="3 4" key="1">
    <citation type="submission" date="2013-06" db="EMBL/GenBank/DDBJ databases">
        <title>The draft sequence of the Mycobacterium elephantis genome.</title>
        <authorList>
            <person name="Pettersson F.B."/>
            <person name="Das S."/>
            <person name="Dasgupta S."/>
            <person name="Bhattacharya A."/>
            <person name="Kirsebom L.A."/>
        </authorList>
    </citation>
    <scope>NUCLEOTIDE SEQUENCE [LARGE SCALE GENOMIC DNA]</scope>
    <source>
        <strain evidence="3 4">DSM 44368</strain>
    </source>
</reference>
<protein>
    <submittedName>
        <fullName evidence="3">Epoxide hydrolase</fullName>
    </submittedName>
</protein>
<evidence type="ECO:0000259" key="2">
    <source>
        <dbReference type="Pfam" id="PF00561"/>
    </source>
</evidence>
<dbReference type="GO" id="GO:0016787">
    <property type="term" value="F:hydrolase activity"/>
    <property type="evidence" value="ECO:0007669"/>
    <property type="project" value="UniProtKB-KW"/>
</dbReference>
<dbReference type="InterPro" id="IPR000073">
    <property type="entry name" value="AB_hydrolase_1"/>
</dbReference>
<feature type="domain" description="AB hydrolase-1" evidence="2">
    <location>
        <begin position="33"/>
        <end position="134"/>
    </location>
</feature>
<dbReference type="InterPro" id="IPR000639">
    <property type="entry name" value="Epox_hydrolase-like"/>
</dbReference>
<dbReference type="PRINTS" id="PR00412">
    <property type="entry name" value="EPOXHYDRLASE"/>
</dbReference>
<keyword evidence="4" id="KW-1185">Reference proteome</keyword>
<evidence type="ECO:0000313" key="4">
    <source>
        <dbReference type="Proteomes" id="UP000287177"/>
    </source>
</evidence>